<keyword evidence="6" id="KW-0833">Ubl conjugation pathway</keyword>
<dbReference type="InterPro" id="IPR058758">
    <property type="entry name" value="UBA_RNF216"/>
</dbReference>
<dbReference type="Pfam" id="PF26112">
    <property type="entry name" value="UBA_RNF216"/>
    <property type="match status" value="1"/>
</dbReference>
<feature type="compositionally biased region" description="Polar residues" evidence="8">
    <location>
        <begin position="231"/>
        <end position="251"/>
    </location>
</feature>
<dbReference type="InterPro" id="IPR013083">
    <property type="entry name" value="Znf_RING/FYVE/PHD"/>
</dbReference>
<dbReference type="GeneID" id="119737681"/>
<accession>A0A914AY07</accession>
<dbReference type="InterPro" id="IPR047544">
    <property type="entry name" value="RING-HC_RBR_RNF216"/>
</dbReference>
<dbReference type="Gene3D" id="3.30.40.10">
    <property type="entry name" value="Zinc/RING finger domain, C3HC4 (zinc finger)"/>
    <property type="match status" value="1"/>
</dbReference>
<feature type="region of interest" description="Disordered" evidence="8">
    <location>
        <begin position="110"/>
        <end position="163"/>
    </location>
</feature>
<keyword evidence="2" id="KW-0808">Transferase</keyword>
<dbReference type="InterPro" id="IPR044066">
    <property type="entry name" value="TRIAD_supradom"/>
</dbReference>
<feature type="region of interest" description="Disordered" evidence="8">
    <location>
        <begin position="889"/>
        <end position="910"/>
    </location>
</feature>
<dbReference type="Pfam" id="PF26191">
    <property type="entry name" value="RING-HC_RBR_RNF216"/>
    <property type="match status" value="1"/>
</dbReference>
<dbReference type="PANTHER" id="PTHR22770:SF47">
    <property type="entry name" value="E3 UBIQUITIN-PROTEIN LIGASE RNF216"/>
    <property type="match status" value="1"/>
</dbReference>
<feature type="region of interest" description="Disordered" evidence="8">
    <location>
        <begin position="502"/>
        <end position="702"/>
    </location>
</feature>
<evidence type="ECO:0000256" key="3">
    <source>
        <dbReference type="ARBA" id="ARBA00022723"/>
    </source>
</evidence>
<keyword evidence="3" id="KW-0479">Metal-binding</keyword>
<feature type="compositionally biased region" description="Low complexity" evidence="8">
    <location>
        <begin position="433"/>
        <end position="444"/>
    </location>
</feature>
<feature type="compositionally biased region" description="Polar residues" evidence="8">
    <location>
        <begin position="422"/>
        <end position="432"/>
    </location>
</feature>
<keyword evidence="11" id="KW-1185">Reference proteome</keyword>
<dbReference type="EnsemblMetazoa" id="XM_038212218.1">
    <property type="protein sequence ID" value="XP_038068146.1"/>
    <property type="gene ID" value="LOC119737681"/>
</dbReference>
<feature type="region of interest" description="Disordered" evidence="8">
    <location>
        <begin position="216"/>
        <end position="270"/>
    </location>
</feature>
<evidence type="ECO:0000256" key="7">
    <source>
        <dbReference type="ARBA" id="ARBA00022833"/>
    </source>
</evidence>
<feature type="compositionally biased region" description="Low complexity" evidence="8">
    <location>
        <begin position="408"/>
        <end position="420"/>
    </location>
</feature>
<comment type="pathway">
    <text evidence="1">Protein modification; protein ubiquitination.</text>
</comment>
<evidence type="ECO:0000256" key="5">
    <source>
        <dbReference type="ARBA" id="ARBA00022771"/>
    </source>
</evidence>
<evidence type="ECO:0000256" key="4">
    <source>
        <dbReference type="ARBA" id="ARBA00022737"/>
    </source>
</evidence>
<dbReference type="Proteomes" id="UP000887568">
    <property type="component" value="Unplaced"/>
</dbReference>
<dbReference type="InterPro" id="IPR047545">
    <property type="entry name" value="BRcat_RBR_RNF216"/>
</dbReference>
<evidence type="ECO:0000256" key="6">
    <source>
        <dbReference type="ARBA" id="ARBA00022786"/>
    </source>
</evidence>
<dbReference type="Pfam" id="PF26200">
    <property type="entry name" value="Rcat_RNF216"/>
    <property type="match status" value="1"/>
</dbReference>
<sequence>MDAIDSKDVLIRDAVEKSAAQVLQDDIVAYLKPMFPYLLETMIKEIVVRQSRLLADPLDQNRLTNSCIDELLNSAIFTSNADTRAGDSESYIDLTNDFLGSKKTTRTEGFTDFSTTPDLFEANPTKDNVDVNRNAQDKPSSDLNRNNSGQVASDGVTGSDLKPEATDMLVTNPWISNLRTTDSGIGTPDSSVVASQKPSVKISDVTVEATGAPVSWEAAHKQRSSPKLDASATSSAVQHQAWASPSNGTGTTHHRRMASQAPSTMSRCPCSDCQAYPSPNCLQESNLRNDQPHRTLPSHQGLGSPLATTQAFEQTESPSNSGQPVSASGTQSPGARHSTSPGSRTEEISSSVNEFKATDSGAQKAKEKQQDSVNSTTETPVQDVKKDTSAQPPKKSSEMLELFYQSLKTKASSKSSTPTKLGATTASFSGWRSTSSLTSQAAAKAKTKTDYERGSTSSSRPVDSQTRSGATPQPSTSATGAQSSFQHAYAILKSNQTYTQRLYKKPTSGIPPATSSTSTKPAATSVGPTQPARPTSSLVSRPGQPALPTPRTKHQSPSLPSKPIFQTHAPAKQATLSTAQTQAGTSHQRPSGQTFRLSVASSGASNSLPVEKPKTKTASTLADPSSVPKHQPTAPVSKSLAQEAANVATISSVSTVRPSHPPQVQRTSQASTNQQASVRNAAETTVPKPSPQLSNRAAPGHIPPPFVAKAQGNFPSPFVPKAQEHMPSPFMPKPQPQMVTQTVTNPLPVVTNQPFQNLFAPRDPPQPYMPDPPALPVLNPFAPRDTPQPYVPNPPALPVIQPVANPLPPVTIQPPQIGVPSPFAPGRVLPPYVPNPQAEPVIQPFANPLLPVTVHQPQFQPLNLAAQAGIPPPQVPIPEPPPVIQPVAPPAPFYQPPQDVPAQANQPGSGKSVEEMKAEVLVLFPEADPAFVVTRLEEMKDYPAPINLVCNHLLENPTYPRAKKQEAPAKPTKTKAEGEKVDYIKDYYKIQAPRYDTQCVVLQLQNDFRMLSLDTIKAVWTLHGYHYAPTRVCLEEILRSNAAIQKILPRVKYAQHHERKVRVQITIKNSEGKEAKSNVVIHLLKGLRHLFYQGQLKPSPELQRQMDFYQQYVKNSALEKDLLLALSMNENEYEAEGQLIECGCCYAEVTFEKMIQCLDGHLFCESCLQMYAKQAVYGQGKAHLMCMTDGCDSSYPRDQLEKVLTSTDIAKYDERVQEESIQLASMDGLVRCPYCDFAAVLDPGDKVFSCQNAECLKETCRHCGEDWKEHFGKRCEEVEKKTETNMRLSYEERMSQLQIRTCHRCKTGIMKDQGCNKMTCRCGAKMCYICRKPNIDYNHFCSHARNPGQGCTQCTQCSLWTDPAEDDARAVKELEKELQTEREKLARAKDSRDRLGAPELAPDAKKQRVF</sequence>
<proteinExistence type="predicted"/>
<feature type="compositionally biased region" description="Low complexity" evidence="8">
    <location>
        <begin position="511"/>
        <end position="525"/>
    </location>
</feature>
<dbReference type="CDD" id="cd20353">
    <property type="entry name" value="Rcat_RBR_RNF216"/>
    <property type="match status" value="1"/>
</dbReference>
<dbReference type="GO" id="GO:0016740">
    <property type="term" value="F:transferase activity"/>
    <property type="evidence" value="ECO:0007669"/>
    <property type="project" value="UniProtKB-KW"/>
</dbReference>
<keyword evidence="4" id="KW-0677">Repeat</keyword>
<evidence type="ECO:0000256" key="2">
    <source>
        <dbReference type="ARBA" id="ARBA00022679"/>
    </source>
</evidence>
<feature type="compositionally biased region" description="Basic and acidic residues" evidence="8">
    <location>
        <begin position="127"/>
        <end position="140"/>
    </location>
</feature>
<evidence type="ECO:0000313" key="11">
    <source>
        <dbReference type="Proteomes" id="UP000887568"/>
    </source>
</evidence>
<dbReference type="CDD" id="cd16630">
    <property type="entry name" value="RING-HC_RBR_RNF216"/>
    <property type="match status" value="1"/>
</dbReference>
<feature type="compositionally biased region" description="Polar residues" evidence="8">
    <location>
        <begin position="648"/>
        <end position="678"/>
    </location>
</feature>
<dbReference type="OrthoDB" id="10009520at2759"/>
<reference evidence="10" key="1">
    <citation type="submission" date="2022-11" db="UniProtKB">
        <authorList>
            <consortium name="EnsemblMetazoa"/>
        </authorList>
    </citation>
    <scope>IDENTIFICATION</scope>
</reference>
<dbReference type="CDD" id="cd20339">
    <property type="entry name" value="BRcat_RBR_RNF216"/>
    <property type="match status" value="1"/>
</dbReference>
<feature type="region of interest" description="Disordered" evidence="8">
    <location>
        <begin position="284"/>
        <end position="482"/>
    </location>
</feature>
<feature type="compositionally biased region" description="Polar residues" evidence="8">
    <location>
        <begin position="141"/>
        <end position="151"/>
    </location>
</feature>
<keyword evidence="5" id="KW-0863">Zinc-finger</keyword>
<dbReference type="InterPro" id="IPR051628">
    <property type="entry name" value="LUBAC_E3_Ligases"/>
</dbReference>
<feature type="domain" description="RING-type" evidence="9">
    <location>
        <begin position="1138"/>
        <end position="1355"/>
    </location>
</feature>
<dbReference type="Gene3D" id="1.20.120.1750">
    <property type="match status" value="1"/>
</dbReference>
<evidence type="ECO:0000256" key="1">
    <source>
        <dbReference type="ARBA" id="ARBA00004906"/>
    </source>
</evidence>
<feature type="compositionally biased region" description="Polar residues" evidence="8">
    <location>
        <begin position="574"/>
        <end position="608"/>
    </location>
</feature>
<dbReference type="PROSITE" id="PS51873">
    <property type="entry name" value="TRIAD"/>
    <property type="match status" value="1"/>
</dbReference>
<keyword evidence="7" id="KW-0862">Zinc</keyword>
<evidence type="ECO:0000259" key="9">
    <source>
        <dbReference type="PROSITE" id="PS51873"/>
    </source>
</evidence>
<dbReference type="OMA" id="WSGILHN"/>
<evidence type="ECO:0000256" key="8">
    <source>
        <dbReference type="SAM" id="MobiDB-lite"/>
    </source>
</evidence>
<feature type="compositionally biased region" description="Pro residues" evidence="8">
    <location>
        <begin position="889"/>
        <end position="899"/>
    </location>
</feature>
<dbReference type="InterPro" id="IPR047546">
    <property type="entry name" value="Rcat_RBR_RNF216"/>
</dbReference>
<protein>
    <recommendedName>
        <fullName evidence="9">RING-type domain-containing protein</fullName>
    </recommendedName>
</protein>
<feature type="compositionally biased region" description="Polar residues" evidence="8">
    <location>
        <begin position="371"/>
        <end position="380"/>
    </location>
</feature>
<feature type="compositionally biased region" description="Polar residues" evidence="8">
    <location>
        <begin position="526"/>
        <end position="539"/>
    </location>
</feature>
<dbReference type="RefSeq" id="XP_038068146.1">
    <property type="nucleotide sequence ID" value="XM_038212218.1"/>
</dbReference>
<dbReference type="SUPFAM" id="SSF57850">
    <property type="entry name" value="RING/U-box"/>
    <property type="match status" value="3"/>
</dbReference>
<organism evidence="10 11">
    <name type="scientific">Patiria miniata</name>
    <name type="common">Bat star</name>
    <name type="synonym">Asterina miniata</name>
    <dbReference type="NCBI Taxonomy" id="46514"/>
    <lineage>
        <taxon>Eukaryota</taxon>
        <taxon>Metazoa</taxon>
        <taxon>Echinodermata</taxon>
        <taxon>Eleutherozoa</taxon>
        <taxon>Asterozoa</taxon>
        <taxon>Asteroidea</taxon>
        <taxon>Valvatacea</taxon>
        <taxon>Valvatida</taxon>
        <taxon>Asterinidae</taxon>
        <taxon>Patiria</taxon>
    </lineage>
</organism>
<evidence type="ECO:0000313" key="10">
    <source>
        <dbReference type="EnsemblMetazoa" id="XP_038068146.1"/>
    </source>
</evidence>
<name>A0A914AY07_PATMI</name>
<feature type="compositionally biased region" description="Polar residues" evidence="8">
    <location>
        <begin position="306"/>
        <end position="353"/>
    </location>
</feature>
<feature type="compositionally biased region" description="Polar residues" evidence="8">
    <location>
        <begin position="454"/>
        <end position="482"/>
    </location>
</feature>
<dbReference type="PANTHER" id="PTHR22770">
    <property type="entry name" value="UBIQUITIN CONJUGATING ENZYME 7 INTERACTING PROTEIN-RELATED"/>
    <property type="match status" value="1"/>
</dbReference>
<dbReference type="GO" id="GO:0008270">
    <property type="term" value="F:zinc ion binding"/>
    <property type="evidence" value="ECO:0007669"/>
    <property type="project" value="UniProtKB-KW"/>
</dbReference>
<feature type="region of interest" description="Disordered" evidence="8">
    <location>
        <begin position="1381"/>
        <end position="1410"/>
    </location>
</feature>